<feature type="region of interest" description="Disordered" evidence="1">
    <location>
        <begin position="175"/>
        <end position="210"/>
    </location>
</feature>
<dbReference type="InterPro" id="IPR045026">
    <property type="entry name" value="LIMYB"/>
</dbReference>
<feature type="compositionally biased region" description="Basic and acidic residues" evidence="1">
    <location>
        <begin position="185"/>
        <end position="198"/>
    </location>
</feature>
<feature type="region of interest" description="Disordered" evidence="1">
    <location>
        <begin position="125"/>
        <end position="159"/>
    </location>
</feature>
<dbReference type="PANTHER" id="PTHR47584:SF9">
    <property type="entry name" value="L10-INTERACTING MYB DOMAIN-CONTAINING PROTEIN-LIKE"/>
    <property type="match status" value="1"/>
</dbReference>
<dbReference type="InParanoid" id="A0A7J7CZ91"/>
<sequence length="294" mass="32831">MRGPMSAVDIVGPTRSIGLPQICDDLATDLALQSKKVDRPYHSISTRMVFSWAHPATESIKRNGCPIYKQLCIIFSESGSDDKCALSDSVKAMHEAHPEADTIRGKECAIFKQLCTLFSQPDVEGRDVQSSRDIEPEQDRVEGRQVQPTRNTELDQDIISMGTPEVASIAAEPIAYEGSSQSAEEGNKSDGRNKRRNVEPTSSRRVKRIHTRTSRPARVDVEITSQTEKRVAALPHFSNQFSISNCIKVLNGMQGIDQYLYLAASDLFLEPDKRETFISIKSDFRLAWLKAKCK</sequence>
<evidence type="ECO:0000313" key="3">
    <source>
        <dbReference type="Proteomes" id="UP000593562"/>
    </source>
</evidence>
<evidence type="ECO:0000313" key="2">
    <source>
        <dbReference type="EMBL" id="KAF5739348.1"/>
    </source>
</evidence>
<evidence type="ECO:0000256" key="1">
    <source>
        <dbReference type="SAM" id="MobiDB-lite"/>
    </source>
</evidence>
<keyword evidence="3" id="KW-1185">Reference proteome</keyword>
<protein>
    <submittedName>
        <fullName evidence="2">Uncharacterized protein</fullName>
    </submittedName>
</protein>
<feature type="compositionally biased region" description="Basic and acidic residues" evidence="1">
    <location>
        <begin position="125"/>
        <end position="143"/>
    </location>
</feature>
<accession>A0A7J7CZ91</accession>
<proteinExistence type="predicted"/>
<dbReference type="PANTHER" id="PTHR47584">
    <property type="match status" value="1"/>
</dbReference>
<dbReference type="EMBL" id="JAAARO010000012">
    <property type="protein sequence ID" value="KAF5739348.1"/>
    <property type="molecule type" value="Genomic_DNA"/>
</dbReference>
<dbReference type="Proteomes" id="UP000593562">
    <property type="component" value="Unassembled WGS sequence"/>
</dbReference>
<organism evidence="2 3">
    <name type="scientific">Tripterygium wilfordii</name>
    <name type="common">Thunder God vine</name>
    <dbReference type="NCBI Taxonomy" id="458696"/>
    <lineage>
        <taxon>Eukaryota</taxon>
        <taxon>Viridiplantae</taxon>
        <taxon>Streptophyta</taxon>
        <taxon>Embryophyta</taxon>
        <taxon>Tracheophyta</taxon>
        <taxon>Spermatophyta</taxon>
        <taxon>Magnoliopsida</taxon>
        <taxon>eudicotyledons</taxon>
        <taxon>Gunneridae</taxon>
        <taxon>Pentapetalae</taxon>
        <taxon>rosids</taxon>
        <taxon>fabids</taxon>
        <taxon>Celastrales</taxon>
        <taxon>Celastraceae</taxon>
        <taxon>Tripterygium</taxon>
    </lineage>
</organism>
<name>A0A7J7CZ91_TRIWF</name>
<comment type="caution">
    <text evidence="2">The sequence shown here is derived from an EMBL/GenBank/DDBJ whole genome shotgun (WGS) entry which is preliminary data.</text>
</comment>
<reference evidence="2 3" key="1">
    <citation type="journal article" date="2020" name="Nat. Commun.">
        <title>Genome of Tripterygium wilfordii and identification of cytochrome P450 involved in triptolide biosynthesis.</title>
        <authorList>
            <person name="Tu L."/>
            <person name="Su P."/>
            <person name="Zhang Z."/>
            <person name="Gao L."/>
            <person name="Wang J."/>
            <person name="Hu T."/>
            <person name="Zhou J."/>
            <person name="Zhang Y."/>
            <person name="Zhao Y."/>
            <person name="Liu Y."/>
            <person name="Song Y."/>
            <person name="Tong Y."/>
            <person name="Lu Y."/>
            <person name="Yang J."/>
            <person name="Xu C."/>
            <person name="Jia M."/>
            <person name="Peters R.J."/>
            <person name="Huang L."/>
            <person name="Gao W."/>
        </authorList>
    </citation>
    <scope>NUCLEOTIDE SEQUENCE [LARGE SCALE GENOMIC DNA]</scope>
    <source>
        <strain evidence="3">cv. XIE 37</strain>
        <tissue evidence="2">Leaf</tissue>
    </source>
</reference>
<dbReference type="AlphaFoldDB" id="A0A7J7CZ91"/>
<gene>
    <name evidence="2" type="ORF">HS088_TW12G00553</name>
</gene>